<dbReference type="STRING" id="595494.Tola_1807"/>
<evidence type="ECO:0000313" key="2">
    <source>
        <dbReference type="Proteomes" id="UP000009073"/>
    </source>
</evidence>
<sequence length="86" mass="10690">MQQTNSKYVIYRHVITGSYPVFETNDKKEAIRFIKSIRYHIIKKPPLDSGYYLVIKRRVRIQNNELLNWVKEQKQRRSFWDWLRFN</sequence>
<evidence type="ECO:0000313" key="1">
    <source>
        <dbReference type="EMBL" id="ACQ93416.1"/>
    </source>
</evidence>
<reference evidence="2" key="1">
    <citation type="submission" date="2009-05" db="EMBL/GenBank/DDBJ databases">
        <title>Complete sequence of Tolumonas auensis DSM 9187.</title>
        <authorList>
            <consortium name="US DOE Joint Genome Institute"/>
            <person name="Lucas S."/>
            <person name="Copeland A."/>
            <person name="Lapidus A."/>
            <person name="Glavina del Rio T."/>
            <person name="Tice H."/>
            <person name="Bruce D."/>
            <person name="Goodwin L."/>
            <person name="Pitluck S."/>
            <person name="Chertkov O."/>
            <person name="Brettin T."/>
            <person name="Detter J.C."/>
            <person name="Han C."/>
            <person name="Larimer F."/>
            <person name="Land M."/>
            <person name="Hauser L."/>
            <person name="Kyrpides N."/>
            <person name="Mikhailova N."/>
            <person name="Spring S."/>
            <person name="Beller H."/>
        </authorList>
    </citation>
    <scope>NUCLEOTIDE SEQUENCE [LARGE SCALE GENOMIC DNA]</scope>
    <source>
        <strain evidence="2">DSM 9187 / TA4</strain>
    </source>
</reference>
<accession>C4LFP9</accession>
<dbReference type="KEGG" id="tau:Tola_1807"/>
<dbReference type="HOGENOM" id="CLU_2496925_0_0_6"/>
<dbReference type="AlphaFoldDB" id="C4LFP9"/>
<dbReference type="RefSeq" id="WP_015878887.1">
    <property type="nucleotide sequence ID" value="NC_012691.1"/>
</dbReference>
<name>C4LFP9_TOLAT</name>
<dbReference type="Proteomes" id="UP000009073">
    <property type="component" value="Chromosome"/>
</dbReference>
<proteinExistence type="predicted"/>
<protein>
    <submittedName>
        <fullName evidence="1">Uncharacterized protein</fullName>
    </submittedName>
</protein>
<organism evidence="1 2">
    <name type="scientific">Tolumonas auensis (strain DSM 9187 / NBRC 110442 / TA 4)</name>
    <dbReference type="NCBI Taxonomy" id="595494"/>
    <lineage>
        <taxon>Bacteria</taxon>
        <taxon>Pseudomonadati</taxon>
        <taxon>Pseudomonadota</taxon>
        <taxon>Gammaproteobacteria</taxon>
        <taxon>Aeromonadales</taxon>
        <taxon>Aeromonadaceae</taxon>
        <taxon>Tolumonas</taxon>
    </lineage>
</organism>
<dbReference type="OrthoDB" id="9853938at2"/>
<keyword evidence="2" id="KW-1185">Reference proteome</keyword>
<reference evidence="1 2" key="2">
    <citation type="journal article" date="2011" name="Stand. Genomic Sci.">
        <title>Complete genome sequence of Tolumonas auensis type strain (TA 4).</title>
        <authorList>
            <person name="Chertkov O."/>
            <person name="Copeland A."/>
            <person name="Lucas S."/>
            <person name="Lapidus A."/>
            <person name="Berry K.W."/>
            <person name="Detter J.C."/>
            <person name="Del Rio T.G."/>
            <person name="Hammon N."/>
            <person name="Dalin E."/>
            <person name="Tice H."/>
            <person name="Pitluck S."/>
            <person name="Richardson P."/>
            <person name="Bruce D."/>
            <person name="Goodwin L."/>
            <person name="Han C."/>
            <person name="Tapia R."/>
            <person name="Saunders E."/>
            <person name="Schmutz J."/>
            <person name="Brettin T."/>
            <person name="Larimer F."/>
            <person name="Land M."/>
            <person name="Hauser L."/>
            <person name="Spring S."/>
            <person name="Rohde M."/>
            <person name="Kyrpides N.C."/>
            <person name="Ivanova N."/>
            <person name="Goker M."/>
            <person name="Beller H.R."/>
            <person name="Klenk H.P."/>
            <person name="Woyke T."/>
        </authorList>
    </citation>
    <scope>NUCLEOTIDE SEQUENCE [LARGE SCALE GENOMIC DNA]</scope>
    <source>
        <strain evidence="2">DSM 9187 / TA4</strain>
    </source>
</reference>
<gene>
    <name evidence="1" type="ordered locus">Tola_1807</name>
</gene>
<dbReference type="EMBL" id="CP001616">
    <property type="protein sequence ID" value="ACQ93416.1"/>
    <property type="molecule type" value="Genomic_DNA"/>
</dbReference>